<dbReference type="SUPFAM" id="SSF56112">
    <property type="entry name" value="Protein kinase-like (PK-like)"/>
    <property type="match status" value="1"/>
</dbReference>
<feature type="transmembrane region" description="Helical" evidence="6">
    <location>
        <begin position="366"/>
        <end position="389"/>
    </location>
</feature>
<keyword evidence="1" id="KW-0808">Transferase</keyword>
<evidence type="ECO:0000256" key="4">
    <source>
        <dbReference type="ARBA" id="ARBA00022840"/>
    </source>
</evidence>
<evidence type="ECO:0000256" key="3">
    <source>
        <dbReference type="ARBA" id="ARBA00022777"/>
    </source>
</evidence>
<evidence type="ECO:0000259" key="8">
    <source>
        <dbReference type="PROSITE" id="PS50072"/>
    </source>
</evidence>
<accession>A0ABV4QG87</accession>
<evidence type="ECO:0000313" key="10">
    <source>
        <dbReference type="Proteomes" id="UP001569963"/>
    </source>
</evidence>
<dbReference type="InterPro" id="IPR008271">
    <property type="entry name" value="Ser/Thr_kinase_AS"/>
</dbReference>
<keyword evidence="9" id="KW-0413">Isomerase</keyword>
<dbReference type="EC" id="5.2.1.8" evidence="9"/>
<keyword evidence="2" id="KW-0547">Nucleotide-binding</keyword>
<keyword evidence="10" id="KW-1185">Reference proteome</keyword>
<feature type="compositionally biased region" description="Low complexity" evidence="5">
    <location>
        <begin position="266"/>
        <end position="281"/>
    </location>
</feature>
<keyword evidence="6" id="KW-0812">Transmembrane</keyword>
<feature type="compositionally biased region" description="Pro residues" evidence="5">
    <location>
        <begin position="337"/>
        <end position="360"/>
    </location>
</feature>
<evidence type="ECO:0000313" key="9">
    <source>
        <dbReference type="EMBL" id="MFA1541534.1"/>
    </source>
</evidence>
<dbReference type="CDD" id="cd14014">
    <property type="entry name" value="STKc_PknB_like"/>
    <property type="match status" value="1"/>
</dbReference>
<evidence type="ECO:0000259" key="7">
    <source>
        <dbReference type="PROSITE" id="PS50011"/>
    </source>
</evidence>
<dbReference type="PROSITE" id="PS50072">
    <property type="entry name" value="CSA_PPIASE_2"/>
    <property type="match status" value="1"/>
</dbReference>
<feature type="region of interest" description="Disordered" evidence="5">
    <location>
        <begin position="399"/>
        <end position="449"/>
    </location>
</feature>
<gene>
    <name evidence="9" type="ORF">SM611_21615</name>
</gene>
<reference evidence="9 10" key="1">
    <citation type="submission" date="2023-11" db="EMBL/GenBank/DDBJ databases">
        <title>Actinomadura monticuli sp. nov., isolated from volcanic ash.</title>
        <authorList>
            <person name="Lee S.D."/>
            <person name="Yang H."/>
            <person name="Kim I.S."/>
        </authorList>
    </citation>
    <scope>NUCLEOTIDE SEQUENCE [LARGE SCALE GENOMIC DNA]</scope>
    <source>
        <strain evidence="9 10">DLS-62</strain>
    </source>
</reference>
<proteinExistence type="predicted"/>
<evidence type="ECO:0000256" key="2">
    <source>
        <dbReference type="ARBA" id="ARBA00022741"/>
    </source>
</evidence>
<dbReference type="PANTHER" id="PTHR43289:SF34">
    <property type="entry name" value="SERINE_THREONINE-PROTEIN KINASE YBDM-RELATED"/>
    <property type="match status" value="1"/>
</dbReference>
<organism evidence="9 10">
    <name type="scientific">Actinomadura monticuli</name>
    <dbReference type="NCBI Taxonomy" id="3097367"/>
    <lineage>
        <taxon>Bacteria</taxon>
        <taxon>Bacillati</taxon>
        <taxon>Actinomycetota</taxon>
        <taxon>Actinomycetes</taxon>
        <taxon>Streptosporangiales</taxon>
        <taxon>Thermomonosporaceae</taxon>
        <taxon>Actinomadura</taxon>
    </lineage>
</organism>
<feature type="domain" description="Protein kinase" evidence="7">
    <location>
        <begin position="1"/>
        <end position="255"/>
    </location>
</feature>
<sequence length="606" mass="60982">MTARIGEGSQGTVFLGESGSGQRVAVKLLHADFGRDARARTAFDRELAAVRRVAPFCTARVLAATADDEIPHIVTEYVDGPSLKDLIAEKGVASPDEQVRLAIGTATALAAIHEAGVVHRDFKPANVLLGPDGPKVIDFGIARPLDATSATMTGAVGTPAYMAPEQVAGSSGGAPVDMFAWACTMAYTANGVPPFGADSVPAIMQRILYGEPELGALTERLHDLVASCLAKDPAARLTATQVLQRLLNIGPDANLLAEGTSAAAAHPAAAHPAAAHPSSAPWTPPSENGVPAPAGPAFEEMSPGWLPDAGTAPGTGPGSAPPAGAGTLPGRGAPPGAGVPPGGPPPLPAGFPRAESPPPGGGNRRWLPVIGAAAVMLLVAGGLSAAVLLNRGDRAKKADEPAAQATAGGTAAARTTAAGGHTCSYPPSANSDARSVGTPPVRVPDGQPTEATITTSAGALKLRLDPAAAPCTVNSLAFLAGKGFYDGTSCHRLTTSPSLRVLQCGDPTGTGTGGPSYQFADENTAGATYSRGTVAMANAGPNTNGSQFFIVYGDAPDLPPSYSVFGRITAGMDVIDKIAQKGAEGGVDDGQPKEKVTITRFTTSRA</sequence>
<feature type="domain" description="PPIase cyclophilin-type" evidence="8">
    <location>
        <begin position="455"/>
        <end position="603"/>
    </location>
</feature>
<protein>
    <submittedName>
        <fullName evidence="9">Peptidylprolyl isomerase</fullName>
        <ecNumber evidence="9">5.2.1.8</ecNumber>
    </submittedName>
</protein>
<name>A0ABV4QG87_9ACTN</name>
<dbReference type="CDD" id="cd00317">
    <property type="entry name" value="cyclophilin"/>
    <property type="match status" value="1"/>
</dbReference>
<dbReference type="Pfam" id="PF00069">
    <property type="entry name" value="Pkinase"/>
    <property type="match status" value="1"/>
</dbReference>
<keyword evidence="3" id="KW-0418">Kinase</keyword>
<dbReference type="PROSITE" id="PS50011">
    <property type="entry name" value="PROTEIN_KINASE_DOM"/>
    <property type="match status" value="1"/>
</dbReference>
<keyword evidence="4" id="KW-0067">ATP-binding</keyword>
<dbReference type="Pfam" id="PF00160">
    <property type="entry name" value="Pro_isomerase"/>
    <property type="match status" value="1"/>
</dbReference>
<dbReference type="PRINTS" id="PR00153">
    <property type="entry name" value="CSAPPISMRASE"/>
</dbReference>
<dbReference type="SUPFAM" id="SSF50891">
    <property type="entry name" value="Cyclophilin-like"/>
    <property type="match status" value="1"/>
</dbReference>
<dbReference type="InterPro" id="IPR002130">
    <property type="entry name" value="Cyclophilin-type_PPIase_dom"/>
</dbReference>
<evidence type="ECO:0000256" key="6">
    <source>
        <dbReference type="SAM" id="Phobius"/>
    </source>
</evidence>
<evidence type="ECO:0000256" key="5">
    <source>
        <dbReference type="SAM" id="MobiDB-lite"/>
    </source>
</evidence>
<dbReference type="Gene3D" id="1.10.510.10">
    <property type="entry name" value="Transferase(Phosphotransferase) domain 1"/>
    <property type="match status" value="1"/>
</dbReference>
<dbReference type="EMBL" id="JAXCEI010000009">
    <property type="protein sequence ID" value="MFA1541534.1"/>
    <property type="molecule type" value="Genomic_DNA"/>
</dbReference>
<dbReference type="PANTHER" id="PTHR43289">
    <property type="entry name" value="MITOGEN-ACTIVATED PROTEIN KINASE KINASE KINASE 20-RELATED"/>
    <property type="match status" value="1"/>
</dbReference>
<feature type="compositionally biased region" description="Low complexity" evidence="5">
    <location>
        <begin position="402"/>
        <end position="420"/>
    </location>
</feature>
<dbReference type="Gene3D" id="2.40.100.10">
    <property type="entry name" value="Cyclophilin-like"/>
    <property type="match status" value="1"/>
</dbReference>
<dbReference type="InterPro" id="IPR011009">
    <property type="entry name" value="Kinase-like_dom_sf"/>
</dbReference>
<dbReference type="GO" id="GO:0003755">
    <property type="term" value="F:peptidyl-prolyl cis-trans isomerase activity"/>
    <property type="evidence" value="ECO:0007669"/>
    <property type="project" value="UniProtKB-EC"/>
</dbReference>
<dbReference type="RefSeq" id="WP_371951691.1">
    <property type="nucleotide sequence ID" value="NZ_JAXCEI010000009.1"/>
</dbReference>
<keyword evidence="6" id="KW-0472">Membrane</keyword>
<dbReference type="Proteomes" id="UP001569963">
    <property type="component" value="Unassembled WGS sequence"/>
</dbReference>
<dbReference type="PROSITE" id="PS00108">
    <property type="entry name" value="PROTEIN_KINASE_ST"/>
    <property type="match status" value="1"/>
</dbReference>
<dbReference type="InterPro" id="IPR000719">
    <property type="entry name" value="Prot_kinase_dom"/>
</dbReference>
<feature type="region of interest" description="Disordered" evidence="5">
    <location>
        <begin position="266"/>
        <end position="362"/>
    </location>
</feature>
<keyword evidence="6" id="KW-1133">Transmembrane helix</keyword>
<dbReference type="InterPro" id="IPR029000">
    <property type="entry name" value="Cyclophilin-like_dom_sf"/>
</dbReference>
<evidence type="ECO:0000256" key="1">
    <source>
        <dbReference type="ARBA" id="ARBA00022679"/>
    </source>
</evidence>
<comment type="caution">
    <text evidence="9">The sequence shown here is derived from an EMBL/GenBank/DDBJ whole genome shotgun (WGS) entry which is preliminary data.</text>
</comment>